<name>A0ABU0JLZ5_9HYPH</name>
<keyword evidence="5 8" id="KW-0067">ATP-binding</keyword>
<keyword evidence="9" id="KW-1185">Reference proteome</keyword>
<keyword evidence="2 8" id="KW-0762">Sugar transport</keyword>
<protein>
    <submittedName>
        <fullName evidence="8">Simple sugar transport system ATP-binding protein</fullName>
    </submittedName>
</protein>
<evidence type="ECO:0000256" key="5">
    <source>
        <dbReference type="ARBA" id="ARBA00022840"/>
    </source>
</evidence>
<dbReference type="CDD" id="cd03215">
    <property type="entry name" value="ABC_Carb_Monos_II"/>
    <property type="match status" value="1"/>
</dbReference>
<feature type="domain" description="ABC transporter" evidence="7">
    <location>
        <begin position="268"/>
        <end position="513"/>
    </location>
</feature>
<sequence>MTAIVTRELPAAQPGADIVEVRAVSKSFGPTRALVNVSMTIAEGEVRALLGRNGAGKSTLISLLTGLQTPDEGEVRVMGVPATAATGVACVYQHSRLVPALTVAENIMMGHYPRRFGAIAWRRVAAEAEERLAPWELSSIAARPVESLDPVQTKVVEICRALSRNPRVLLLDEPTAGLDRRDAERLFGFIDRLKERGVTLVFVSHHLDEVYRVCASATVLRDARHIVTAPLGDLPKQALIHAMVGEHAPPGEARGACAGAERADGGPGTSPGLSVRGLSVPGVLEDVAFDVGRGECVGIAGLEGSGKGAIGAVIAGLLAPSSGSVEVSGRRYRLGDVRSAIRAGVGYVPQNRNIQGMVKLLSVSENATMTATRRLARPLIPGLLGILLKRDRDAVYRRLARQWQIVASSPDQPIGELSGGNQQKCVMARGIASDPDVLVLQNPTAGIDIAAKASITQSMAAILRRGASILVISEDADDFALCSRILVVNKGRLAAELSSSWTERDLVSAMQGAQ</sequence>
<evidence type="ECO:0000313" key="8">
    <source>
        <dbReference type="EMBL" id="MDQ0475316.1"/>
    </source>
</evidence>
<comment type="caution">
    <text evidence="8">The sequence shown here is derived from an EMBL/GenBank/DDBJ whole genome shotgun (WGS) entry which is preliminary data.</text>
</comment>
<dbReference type="CDD" id="cd03216">
    <property type="entry name" value="ABC_Carb_Monos_I"/>
    <property type="match status" value="1"/>
</dbReference>
<accession>A0ABU0JLZ5</accession>
<reference evidence="8 9" key="1">
    <citation type="submission" date="2023-07" db="EMBL/GenBank/DDBJ databases">
        <title>Genomic Encyclopedia of Type Strains, Phase IV (KMG-IV): sequencing the most valuable type-strain genomes for metagenomic binning, comparative biology and taxonomic classification.</title>
        <authorList>
            <person name="Goeker M."/>
        </authorList>
    </citation>
    <scope>NUCLEOTIDE SEQUENCE [LARGE SCALE GENOMIC DNA]</scope>
    <source>
        <strain evidence="8 9">DSM 19619</strain>
    </source>
</reference>
<dbReference type="Gene3D" id="3.40.50.300">
    <property type="entry name" value="P-loop containing nucleotide triphosphate hydrolases"/>
    <property type="match status" value="2"/>
</dbReference>
<gene>
    <name evidence="8" type="ORF">QO011_008359</name>
</gene>
<dbReference type="InterPro" id="IPR003593">
    <property type="entry name" value="AAA+_ATPase"/>
</dbReference>
<keyword evidence="4" id="KW-0547">Nucleotide-binding</keyword>
<dbReference type="EMBL" id="JAUSVX010000033">
    <property type="protein sequence ID" value="MDQ0475316.1"/>
    <property type="molecule type" value="Genomic_DNA"/>
</dbReference>
<evidence type="ECO:0000256" key="6">
    <source>
        <dbReference type="SAM" id="MobiDB-lite"/>
    </source>
</evidence>
<dbReference type="PANTHER" id="PTHR43790:SF9">
    <property type="entry name" value="GALACTOFURANOSE TRANSPORTER ATP-BINDING PROTEIN YTFR"/>
    <property type="match status" value="1"/>
</dbReference>
<evidence type="ECO:0000256" key="2">
    <source>
        <dbReference type="ARBA" id="ARBA00022597"/>
    </source>
</evidence>
<dbReference type="InterPro" id="IPR050107">
    <property type="entry name" value="ABC_carbohydrate_import_ATPase"/>
</dbReference>
<evidence type="ECO:0000313" key="9">
    <source>
        <dbReference type="Proteomes" id="UP001242480"/>
    </source>
</evidence>
<dbReference type="SMART" id="SM00382">
    <property type="entry name" value="AAA"/>
    <property type="match status" value="2"/>
</dbReference>
<dbReference type="PROSITE" id="PS50893">
    <property type="entry name" value="ABC_TRANSPORTER_2"/>
    <property type="match status" value="2"/>
</dbReference>
<dbReference type="PANTHER" id="PTHR43790">
    <property type="entry name" value="CARBOHYDRATE TRANSPORT ATP-BINDING PROTEIN MG119-RELATED"/>
    <property type="match status" value="1"/>
</dbReference>
<proteinExistence type="predicted"/>
<keyword evidence="1" id="KW-0813">Transport</keyword>
<organism evidence="8 9">
    <name type="scientific">Labrys wisconsinensis</name>
    <dbReference type="NCBI Taxonomy" id="425677"/>
    <lineage>
        <taxon>Bacteria</taxon>
        <taxon>Pseudomonadati</taxon>
        <taxon>Pseudomonadota</taxon>
        <taxon>Alphaproteobacteria</taxon>
        <taxon>Hyphomicrobiales</taxon>
        <taxon>Xanthobacteraceae</taxon>
        <taxon>Labrys</taxon>
    </lineage>
</organism>
<dbReference type="GO" id="GO:0005524">
    <property type="term" value="F:ATP binding"/>
    <property type="evidence" value="ECO:0007669"/>
    <property type="project" value="UniProtKB-KW"/>
</dbReference>
<evidence type="ECO:0000256" key="4">
    <source>
        <dbReference type="ARBA" id="ARBA00022741"/>
    </source>
</evidence>
<dbReference type="InterPro" id="IPR003439">
    <property type="entry name" value="ABC_transporter-like_ATP-bd"/>
</dbReference>
<feature type="region of interest" description="Disordered" evidence="6">
    <location>
        <begin position="251"/>
        <end position="272"/>
    </location>
</feature>
<feature type="compositionally biased region" description="Low complexity" evidence="6">
    <location>
        <begin position="251"/>
        <end position="260"/>
    </location>
</feature>
<dbReference type="Proteomes" id="UP001242480">
    <property type="component" value="Unassembled WGS sequence"/>
</dbReference>
<keyword evidence="3" id="KW-0677">Repeat</keyword>
<feature type="domain" description="ABC transporter" evidence="7">
    <location>
        <begin position="19"/>
        <end position="256"/>
    </location>
</feature>
<evidence type="ECO:0000256" key="3">
    <source>
        <dbReference type="ARBA" id="ARBA00022737"/>
    </source>
</evidence>
<dbReference type="InterPro" id="IPR027417">
    <property type="entry name" value="P-loop_NTPase"/>
</dbReference>
<dbReference type="SUPFAM" id="SSF52540">
    <property type="entry name" value="P-loop containing nucleoside triphosphate hydrolases"/>
    <property type="match status" value="2"/>
</dbReference>
<dbReference type="Pfam" id="PF00005">
    <property type="entry name" value="ABC_tran"/>
    <property type="match status" value="2"/>
</dbReference>
<evidence type="ECO:0000256" key="1">
    <source>
        <dbReference type="ARBA" id="ARBA00022448"/>
    </source>
</evidence>
<dbReference type="RefSeq" id="WP_307286379.1">
    <property type="nucleotide sequence ID" value="NZ_JAUSVX010000033.1"/>
</dbReference>
<evidence type="ECO:0000259" key="7">
    <source>
        <dbReference type="PROSITE" id="PS50893"/>
    </source>
</evidence>